<dbReference type="EMBL" id="JAUTAL010000001">
    <property type="protein sequence ID" value="MDQ1095478.1"/>
    <property type="molecule type" value="Genomic_DNA"/>
</dbReference>
<dbReference type="PANTHER" id="PTHR46708">
    <property type="entry name" value="TENASCIN"/>
    <property type="match status" value="1"/>
</dbReference>
<evidence type="ECO:0000256" key="1">
    <source>
        <dbReference type="ARBA" id="ARBA00022729"/>
    </source>
</evidence>
<sequence>MKRILLMCLMWLASSMSAQITLGSGTNKGPAPVSTYYGYSYVQQIFPKSEINANAAGNITGLKFYLSSTATLTNSNAWVVYIGHTSKTSFTSTSDWVPVANLTKVFDGTVTNNAGVVEVTFTTPFAYNNVDNLVIAAEENQSGYDSNNSSEAMYVYASSANSTLYYRNDTTNPDPAGTLPAGTLYGSKSLVTLVGLTASATPSCPVVTAPAAAATGVSVTPTISWSSVNSATGYKLSVGTTAGGTDVLNNQDITSGTSYTFTTPLQYSKQYYYSVNAYSAGGTSAGCAQNSFTTANIPCPVVTAPALGAFGVSTTPTITWTAVTGATGYKLSVGTTSGGTNVLNNQDLGNVTSYTFSSALNAGTKYYYTLNSYNANSTSASCTERTFSTLCAAATTFSQNFDSITTPDWPMCWGKVGSTGSAYTQASTAISSPNNMYIYASSTTSLPVVSMPPVSTLQSGNYRLRFKARGNSTAGGKIEVGYLTNPADATTFVNLSTFTTTSITTVDNFIVNNITAPSGVTTLAFRHTGSPAYSVLIDDVVYELVPSCDAPTALAASAVTSNSATISWTAPSAAPGSGYQLYYSTSSTAPTASTTPSISSITSTSANLPATLSASTQYYVWVRSNCGSSQSAWSSVLTFTTECLPVSTLPWSENFDAMTNVGSNILPACWASTAGGYSSTENYTSATSAGNTYNNPKSAPNYVTIYYPTTNAAYLWTPKFALTAGQSYDFTFYWVGDGLTGWQGDVVVNGTQSPTGATSLSNFLTPTQTATGGSESTNYTKVKVTFVPTTTGNYTFGIKSLATTYVPYYLGFDDFSLMLSPSCTEPTALTASAVTTTGATVSWTAPATAPSGYQVYYSTSPTAPTATTTPSITGVSGMTTPLTNLTPGTTYYVWVRSNCGGSQSIWSSSLSFTTACVAATVPYTLNFDNVTVPSLPVCGSTVNAGSGKQWVTAAAPTDITGFNSNVLKYGYDTANAANAWFFTQGINLTAGTQYTISYKYGNNSIYYTEKMKVAYGTSPSVAGMTNALADYSSINDNTLHTESITFTPTASGTYYFGFNAYSDANQYNLYLDDISIINTALGTSEVAGNRNDIRVYPNPFTDVLHISDISKVKSASVTDIAGRLIKTIANPAEALNLSELNSGMYLITLDMKDGSKQTIKVIKK</sequence>
<keyword evidence="1 3" id="KW-0732">Signal</keyword>
<dbReference type="InterPro" id="IPR013783">
    <property type="entry name" value="Ig-like_fold"/>
</dbReference>
<dbReference type="RefSeq" id="WP_307446329.1">
    <property type="nucleotide sequence ID" value="NZ_JAUTAL010000001.1"/>
</dbReference>
<dbReference type="Gene3D" id="2.60.120.200">
    <property type="match status" value="2"/>
</dbReference>
<evidence type="ECO:0000259" key="4">
    <source>
        <dbReference type="PROSITE" id="PS50853"/>
    </source>
</evidence>
<feature type="signal peptide" evidence="3">
    <location>
        <begin position="1"/>
        <end position="18"/>
    </location>
</feature>
<dbReference type="SMART" id="SM00060">
    <property type="entry name" value="FN3"/>
    <property type="match status" value="4"/>
</dbReference>
<dbReference type="Gene3D" id="2.60.40.10">
    <property type="entry name" value="Immunoglobulins"/>
    <property type="match status" value="4"/>
</dbReference>
<keyword evidence="2" id="KW-0677">Repeat</keyword>
<feature type="domain" description="Fibronectin type-III" evidence="4">
    <location>
        <begin position="550"/>
        <end position="644"/>
    </location>
</feature>
<dbReference type="Proteomes" id="UP001225072">
    <property type="component" value="Unassembled WGS sequence"/>
</dbReference>
<dbReference type="InterPro" id="IPR003961">
    <property type="entry name" value="FN3_dom"/>
</dbReference>
<evidence type="ECO:0000313" key="5">
    <source>
        <dbReference type="EMBL" id="MDQ1095478.1"/>
    </source>
</evidence>
<dbReference type="CDD" id="cd00063">
    <property type="entry name" value="FN3"/>
    <property type="match status" value="3"/>
</dbReference>
<organism evidence="5 6">
    <name type="scientific">Chryseobacterium camelliae</name>
    <dbReference type="NCBI Taxonomy" id="1265445"/>
    <lineage>
        <taxon>Bacteria</taxon>
        <taxon>Pseudomonadati</taxon>
        <taxon>Bacteroidota</taxon>
        <taxon>Flavobacteriia</taxon>
        <taxon>Flavobacteriales</taxon>
        <taxon>Weeksellaceae</taxon>
        <taxon>Chryseobacterium group</taxon>
        <taxon>Chryseobacterium</taxon>
    </lineage>
</organism>
<protein>
    <recommendedName>
        <fullName evidence="4">Fibronectin type-III domain-containing protein</fullName>
    </recommendedName>
</protein>
<dbReference type="NCBIfam" id="NF038128">
    <property type="entry name" value="choice_anch_J"/>
    <property type="match status" value="1"/>
</dbReference>
<feature type="domain" description="Fibronectin type-III" evidence="4">
    <location>
        <begin position="301"/>
        <end position="392"/>
    </location>
</feature>
<feature type="domain" description="Fibronectin type-III" evidence="4">
    <location>
        <begin position="825"/>
        <end position="917"/>
    </location>
</feature>
<dbReference type="Pfam" id="PF00041">
    <property type="entry name" value="fn3"/>
    <property type="match status" value="2"/>
</dbReference>
<keyword evidence="6" id="KW-1185">Reference proteome</keyword>
<gene>
    <name evidence="5" type="ORF">QE404_000625</name>
</gene>
<dbReference type="Pfam" id="PF18962">
    <property type="entry name" value="Por_Secre_tail"/>
    <property type="match status" value="1"/>
</dbReference>
<dbReference type="NCBIfam" id="TIGR04183">
    <property type="entry name" value="Por_Secre_tail"/>
    <property type="match status" value="1"/>
</dbReference>
<evidence type="ECO:0000256" key="2">
    <source>
        <dbReference type="ARBA" id="ARBA00022737"/>
    </source>
</evidence>
<evidence type="ECO:0000256" key="3">
    <source>
        <dbReference type="SAM" id="SignalP"/>
    </source>
</evidence>
<dbReference type="PANTHER" id="PTHR46708:SF2">
    <property type="entry name" value="FIBRONECTIN TYPE-III DOMAIN-CONTAINING PROTEIN"/>
    <property type="match status" value="1"/>
</dbReference>
<accession>A0ABU0TH59</accession>
<reference evidence="5 6" key="1">
    <citation type="submission" date="2023-07" db="EMBL/GenBank/DDBJ databases">
        <title>Functional and genomic diversity of the sorghum phyllosphere microbiome.</title>
        <authorList>
            <person name="Shade A."/>
        </authorList>
    </citation>
    <scope>NUCLEOTIDE SEQUENCE [LARGE SCALE GENOMIC DNA]</scope>
    <source>
        <strain evidence="5 6">SORGH_AS_1064</strain>
    </source>
</reference>
<dbReference type="PROSITE" id="PS50853">
    <property type="entry name" value="FN3"/>
    <property type="match status" value="3"/>
</dbReference>
<dbReference type="InterPro" id="IPR050991">
    <property type="entry name" value="ECM_Regulatory_Proteins"/>
</dbReference>
<feature type="chain" id="PRO_5047218364" description="Fibronectin type-III domain-containing protein" evidence="3">
    <location>
        <begin position="19"/>
        <end position="1164"/>
    </location>
</feature>
<dbReference type="SUPFAM" id="SSF49265">
    <property type="entry name" value="Fibronectin type III"/>
    <property type="match status" value="3"/>
</dbReference>
<name>A0ABU0TH59_9FLAO</name>
<dbReference type="InterPro" id="IPR026444">
    <property type="entry name" value="Secre_tail"/>
</dbReference>
<dbReference type="InterPro" id="IPR036116">
    <property type="entry name" value="FN3_sf"/>
</dbReference>
<proteinExistence type="predicted"/>
<comment type="caution">
    <text evidence="5">The sequence shown here is derived from an EMBL/GenBank/DDBJ whole genome shotgun (WGS) entry which is preliminary data.</text>
</comment>
<evidence type="ECO:0000313" key="6">
    <source>
        <dbReference type="Proteomes" id="UP001225072"/>
    </source>
</evidence>